<dbReference type="InterPro" id="IPR002123">
    <property type="entry name" value="Plipid/glycerol_acylTrfase"/>
</dbReference>
<reference evidence="7 8" key="1">
    <citation type="submission" date="2018-06" db="EMBL/GenBank/DDBJ databases">
        <title>Genomic Encyclopedia of Type Strains, Phase IV (KMG-IV): sequencing the most valuable type-strain genomes for metagenomic binning, comparative biology and taxonomic classification.</title>
        <authorList>
            <person name="Goeker M."/>
        </authorList>
    </citation>
    <scope>NUCLEOTIDE SEQUENCE [LARGE SCALE GENOMIC DNA]</scope>
    <source>
        <strain evidence="7 8">DSM 25532</strain>
    </source>
</reference>
<dbReference type="SMART" id="SM00563">
    <property type="entry name" value="PlsC"/>
    <property type="match status" value="1"/>
</dbReference>
<feature type="domain" description="Phospholipid/glycerol acyltransferase" evidence="6">
    <location>
        <begin position="85"/>
        <end position="207"/>
    </location>
</feature>
<dbReference type="Pfam" id="PF19576">
    <property type="entry name" value="Acyltransf_2"/>
    <property type="match status" value="1"/>
</dbReference>
<dbReference type="CDD" id="cd07986">
    <property type="entry name" value="LPLAT_ACT14924-like"/>
    <property type="match status" value="1"/>
</dbReference>
<evidence type="ECO:0000256" key="4">
    <source>
        <dbReference type="ARBA" id="ARBA00023098"/>
    </source>
</evidence>
<dbReference type="Proteomes" id="UP000253426">
    <property type="component" value="Unassembled WGS sequence"/>
</dbReference>
<comment type="caution">
    <text evidence="7">The sequence shown here is derived from an EMBL/GenBank/DDBJ whole genome shotgun (WGS) entry which is preliminary data.</text>
</comment>
<dbReference type="GO" id="GO:0006629">
    <property type="term" value="P:lipid metabolic process"/>
    <property type="evidence" value="ECO:0007669"/>
    <property type="project" value="UniProtKB-KW"/>
</dbReference>
<sequence length="625" mass="70715">MVIDLSSRIQQPLQRNLYKLAAPLVERGLAIRSFNDLYERTRRAYVNHPDYPSSRAWFSSGLKELGARYEVDWPANFTFPAEGPLIVVSNHPFGILDPVILADLVSAYRPYVRFMTNYLLGTMEEMRPWIIAVDPFDGENSAQRNLAPMKEALRFLRQGGTLAIFPSGEVAHYKMGRGIEESPWSSHVGALVRRTKATVLPVYFEGHNSPLFHAAGMLHPLMRTGLIFRELFQRCKEPVQVKVGQPIPFSRLKKFEDDESLTRYLRLHTFIMSQRGKPEGRHKEAEEVVEARDVKPVVASSQAESQQEAFEREVEALRAQGSHLASQGNLSVFVGSAAEIPVLLREIGRLREVTFRAVGEGTGEEIDLDRFDDHYLHVFLWDEKERRVAGAYRLGRADVIMRRYGRKGLYTSTLFKFQKPFLQHLDDALEMGRSFIAPNYQRSIAALPLLWKGVLTWVTRYPHYKKLYGPVSISGEYQGLSRKLMVEFLSDNNLHPDLATLVKPRKPFRYGKNRKLLREFISAELGNVDDFSALISSLEEDGKGIPTLLKHYLRLNGTLLSFNVDKDFSSCLDGLILVNITETDPRLLGKYMGEEACATYLKHHGIDVKGGAGAEDGAASVADRA</sequence>
<dbReference type="PANTHER" id="PTHR37323:SF1">
    <property type="entry name" value="L-ORNITHINE N(ALPHA)-ACYLTRANSFERASE"/>
    <property type="match status" value="1"/>
</dbReference>
<evidence type="ECO:0000256" key="3">
    <source>
        <dbReference type="ARBA" id="ARBA00022679"/>
    </source>
</evidence>
<dbReference type="AlphaFoldDB" id="A0A366HFA3"/>
<dbReference type="Pfam" id="PF13444">
    <property type="entry name" value="Acetyltransf_5"/>
    <property type="match status" value="1"/>
</dbReference>
<keyword evidence="5" id="KW-0012">Acyltransferase</keyword>
<gene>
    <name evidence="7" type="ORF">DES53_108212</name>
</gene>
<evidence type="ECO:0000256" key="2">
    <source>
        <dbReference type="ARBA" id="ARBA00022516"/>
    </source>
</evidence>
<evidence type="ECO:0000256" key="1">
    <source>
        <dbReference type="ARBA" id="ARBA00005189"/>
    </source>
</evidence>
<dbReference type="SUPFAM" id="SSF69593">
    <property type="entry name" value="Glycerol-3-phosphate (1)-acyltransferase"/>
    <property type="match status" value="1"/>
</dbReference>
<evidence type="ECO:0000313" key="8">
    <source>
        <dbReference type="Proteomes" id="UP000253426"/>
    </source>
</evidence>
<keyword evidence="8" id="KW-1185">Reference proteome</keyword>
<organism evidence="7 8">
    <name type="scientific">Roseimicrobium gellanilyticum</name>
    <dbReference type="NCBI Taxonomy" id="748857"/>
    <lineage>
        <taxon>Bacteria</taxon>
        <taxon>Pseudomonadati</taxon>
        <taxon>Verrucomicrobiota</taxon>
        <taxon>Verrucomicrobiia</taxon>
        <taxon>Verrucomicrobiales</taxon>
        <taxon>Verrucomicrobiaceae</taxon>
        <taxon>Roseimicrobium</taxon>
    </lineage>
</organism>
<proteinExistence type="predicted"/>
<comment type="pathway">
    <text evidence="1">Lipid metabolism.</text>
</comment>
<dbReference type="InterPro" id="IPR045746">
    <property type="entry name" value="ACT14924-like_Acyltransf_dom"/>
</dbReference>
<dbReference type="Gene3D" id="3.40.630.30">
    <property type="match status" value="1"/>
</dbReference>
<dbReference type="SUPFAM" id="SSF55729">
    <property type="entry name" value="Acyl-CoA N-acyltransferases (Nat)"/>
    <property type="match status" value="1"/>
</dbReference>
<keyword evidence="3" id="KW-0808">Transferase</keyword>
<protein>
    <submittedName>
        <fullName evidence="7">Putative hemolysin</fullName>
    </submittedName>
</protein>
<name>A0A366HFA3_9BACT</name>
<dbReference type="PANTHER" id="PTHR37323">
    <property type="entry name" value="GCN5-RELATED N-ACETYLTRANSFERASE"/>
    <property type="match status" value="1"/>
</dbReference>
<dbReference type="InterPro" id="IPR052351">
    <property type="entry name" value="Ornithine_N-alpha-AT"/>
</dbReference>
<dbReference type="OrthoDB" id="1113830at2"/>
<dbReference type="InterPro" id="IPR016181">
    <property type="entry name" value="Acyl_CoA_acyltransferase"/>
</dbReference>
<evidence type="ECO:0000256" key="5">
    <source>
        <dbReference type="ARBA" id="ARBA00023315"/>
    </source>
</evidence>
<evidence type="ECO:0000313" key="7">
    <source>
        <dbReference type="EMBL" id="RBP40505.1"/>
    </source>
</evidence>
<keyword evidence="2" id="KW-0444">Lipid biosynthesis</keyword>
<dbReference type="GO" id="GO:0016746">
    <property type="term" value="F:acyltransferase activity"/>
    <property type="evidence" value="ECO:0007669"/>
    <property type="project" value="UniProtKB-KW"/>
</dbReference>
<accession>A0A366HFA3</accession>
<dbReference type="RefSeq" id="WP_113960368.1">
    <property type="nucleotide sequence ID" value="NZ_QNRR01000008.1"/>
</dbReference>
<dbReference type="EMBL" id="QNRR01000008">
    <property type="protein sequence ID" value="RBP40505.1"/>
    <property type="molecule type" value="Genomic_DNA"/>
</dbReference>
<evidence type="ECO:0000259" key="6">
    <source>
        <dbReference type="SMART" id="SM00563"/>
    </source>
</evidence>
<keyword evidence="4" id="KW-0443">Lipid metabolism</keyword>